<sequence length="520" mass="56473">MAELFSSIANAAKSITQNTDIRQFTDKIQGMVMNLTPVEQCVWDATNEEPWGPTGPQMKEVCNYTYQYDQFFGVMNMLYKRMLEDNKNAWRRVYKSLVLLNYLIQHGSERVISSAKDNLFHIRALESFKYTDEKGKDQGINIRHRAKIVIDLLQDDDKLRAERKKAKGDSKEKYQGYTPDDIRMGRGGQHSTNSEKWDDDFKKYDKRKYSWEKSGDDKREEEVNDFEFPDERRRDSASPELGFRDEKKKSTPDDDDFGDFASARSSSAKPQFSPASSTPSKLSAPPSSSLGRIAVPGSASVTAKVSPRVSVPAPPQPIAATFDLLSLDGPQAAPQVSPAPAVDFFASTPISAPTVTNATRPPRPPSGDGISSPVPTNGSAAQPSNGLQSVDLFGSHSAAPSTDFGDFGSFSAVPTPSMPLSNTVSAGLDFFMNDPIKPTSGVSLAPSISFPMGQGGPSLAQAANSSPTAPANQAKVGTTWAGTSGLIDLDNLGNRNPQKKPGVPMNQMQSKTPTNQGGLW</sequence>
<dbReference type="GO" id="GO:0030125">
    <property type="term" value="C:clathrin vesicle coat"/>
    <property type="evidence" value="ECO:0007669"/>
    <property type="project" value="TreeGrafter"/>
</dbReference>
<dbReference type="CDD" id="cd16989">
    <property type="entry name" value="ENTH_EpsinR"/>
    <property type="match status" value="1"/>
</dbReference>
<evidence type="ECO:0000313" key="4">
    <source>
        <dbReference type="WBParaSite" id="MBELARI_LOCUS7715"/>
    </source>
</evidence>
<feature type="compositionally biased region" description="Polar residues" evidence="1">
    <location>
        <begin position="461"/>
        <end position="471"/>
    </location>
</feature>
<dbReference type="GO" id="GO:0006897">
    <property type="term" value="P:endocytosis"/>
    <property type="evidence" value="ECO:0007669"/>
    <property type="project" value="TreeGrafter"/>
</dbReference>
<dbReference type="GO" id="GO:0005543">
    <property type="term" value="F:phospholipid binding"/>
    <property type="evidence" value="ECO:0007669"/>
    <property type="project" value="TreeGrafter"/>
</dbReference>
<dbReference type="AlphaFoldDB" id="A0AAF3FKR0"/>
<evidence type="ECO:0000259" key="2">
    <source>
        <dbReference type="PROSITE" id="PS50942"/>
    </source>
</evidence>
<dbReference type="Pfam" id="PF01417">
    <property type="entry name" value="ENTH"/>
    <property type="match status" value="1"/>
</dbReference>
<evidence type="ECO:0000313" key="3">
    <source>
        <dbReference type="Proteomes" id="UP000887575"/>
    </source>
</evidence>
<feature type="region of interest" description="Disordered" evidence="1">
    <location>
        <begin position="162"/>
        <end position="197"/>
    </location>
</feature>
<dbReference type="InterPro" id="IPR008942">
    <property type="entry name" value="ENTH_VHS"/>
</dbReference>
<keyword evidence="3" id="KW-1185">Reference proteome</keyword>
<feature type="domain" description="ENTH" evidence="2">
    <location>
        <begin position="30"/>
        <end position="163"/>
    </location>
</feature>
<dbReference type="PROSITE" id="PS50942">
    <property type="entry name" value="ENTH"/>
    <property type="match status" value="1"/>
</dbReference>
<dbReference type="InterPro" id="IPR013809">
    <property type="entry name" value="ENTH"/>
</dbReference>
<feature type="region of interest" description="Disordered" evidence="1">
    <location>
        <begin position="210"/>
        <end position="314"/>
    </location>
</feature>
<dbReference type="GO" id="GO:0005768">
    <property type="term" value="C:endosome"/>
    <property type="evidence" value="ECO:0007669"/>
    <property type="project" value="TreeGrafter"/>
</dbReference>
<feature type="compositionally biased region" description="Low complexity" evidence="1">
    <location>
        <begin position="273"/>
        <end position="290"/>
    </location>
</feature>
<reference evidence="4" key="1">
    <citation type="submission" date="2024-02" db="UniProtKB">
        <authorList>
            <consortium name="WormBaseParasite"/>
        </authorList>
    </citation>
    <scope>IDENTIFICATION</scope>
</reference>
<name>A0AAF3FKR0_9BILA</name>
<feature type="compositionally biased region" description="Polar residues" evidence="1">
    <location>
        <begin position="373"/>
        <end position="388"/>
    </location>
</feature>
<dbReference type="PANTHER" id="PTHR12276:SF45">
    <property type="entry name" value="CLATHRIN INTERACTOR 1"/>
    <property type="match status" value="1"/>
</dbReference>
<dbReference type="Gene3D" id="1.25.40.90">
    <property type="match status" value="1"/>
</dbReference>
<dbReference type="SUPFAM" id="SSF48464">
    <property type="entry name" value="ENTH/VHS domain"/>
    <property type="match status" value="1"/>
</dbReference>
<protein>
    <submittedName>
        <fullName evidence="4">ENTH domain-containing protein</fullName>
    </submittedName>
</protein>
<organism evidence="3 4">
    <name type="scientific">Mesorhabditis belari</name>
    <dbReference type="NCBI Taxonomy" id="2138241"/>
    <lineage>
        <taxon>Eukaryota</taxon>
        <taxon>Metazoa</taxon>
        <taxon>Ecdysozoa</taxon>
        <taxon>Nematoda</taxon>
        <taxon>Chromadorea</taxon>
        <taxon>Rhabditida</taxon>
        <taxon>Rhabditina</taxon>
        <taxon>Rhabditomorpha</taxon>
        <taxon>Rhabditoidea</taxon>
        <taxon>Rhabditidae</taxon>
        <taxon>Mesorhabditinae</taxon>
        <taxon>Mesorhabditis</taxon>
    </lineage>
</organism>
<feature type="region of interest" description="Disordered" evidence="1">
    <location>
        <begin position="455"/>
        <end position="520"/>
    </location>
</feature>
<proteinExistence type="predicted"/>
<dbReference type="GO" id="GO:0030276">
    <property type="term" value="F:clathrin binding"/>
    <property type="evidence" value="ECO:0007669"/>
    <property type="project" value="TreeGrafter"/>
</dbReference>
<feature type="compositionally biased region" description="Polar residues" evidence="1">
    <location>
        <begin position="506"/>
        <end position="520"/>
    </location>
</feature>
<dbReference type="FunFam" id="1.25.40.90:FF:000006">
    <property type="entry name" value="Clathrin interactor 1"/>
    <property type="match status" value="1"/>
</dbReference>
<evidence type="ECO:0000256" key="1">
    <source>
        <dbReference type="SAM" id="MobiDB-lite"/>
    </source>
</evidence>
<feature type="compositionally biased region" description="Basic and acidic residues" evidence="1">
    <location>
        <begin position="167"/>
        <end position="184"/>
    </location>
</feature>
<feature type="compositionally biased region" description="Basic and acidic residues" evidence="1">
    <location>
        <begin position="210"/>
        <end position="221"/>
    </location>
</feature>
<feature type="compositionally biased region" description="Basic and acidic residues" evidence="1">
    <location>
        <begin position="229"/>
        <end position="252"/>
    </location>
</feature>
<dbReference type="Proteomes" id="UP000887575">
    <property type="component" value="Unassembled WGS sequence"/>
</dbReference>
<accession>A0AAF3FKR0</accession>
<dbReference type="SMART" id="SM00273">
    <property type="entry name" value="ENTH"/>
    <property type="match status" value="1"/>
</dbReference>
<dbReference type="PANTHER" id="PTHR12276">
    <property type="entry name" value="EPSIN/ENT-RELATED"/>
    <property type="match status" value="1"/>
</dbReference>
<dbReference type="GO" id="GO:0005886">
    <property type="term" value="C:plasma membrane"/>
    <property type="evidence" value="ECO:0007669"/>
    <property type="project" value="TreeGrafter"/>
</dbReference>
<dbReference type="WBParaSite" id="MBELARI_LOCUS7715">
    <property type="protein sequence ID" value="MBELARI_LOCUS7715"/>
    <property type="gene ID" value="MBELARI_LOCUS7715"/>
</dbReference>
<feature type="region of interest" description="Disordered" evidence="1">
    <location>
        <begin position="352"/>
        <end position="394"/>
    </location>
</feature>